<dbReference type="CDD" id="cd03022">
    <property type="entry name" value="DsbA_HCCA_Iso"/>
    <property type="match status" value="1"/>
</dbReference>
<evidence type="ECO:0000313" key="4">
    <source>
        <dbReference type="Proteomes" id="UP001595528"/>
    </source>
</evidence>
<proteinExistence type="inferred from homology"/>
<evidence type="ECO:0000313" key="3">
    <source>
        <dbReference type="EMBL" id="MFC3229804.1"/>
    </source>
</evidence>
<dbReference type="SUPFAM" id="SSF52833">
    <property type="entry name" value="Thioredoxin-like"/>
    <property type="match status" value="1"/>
</dbReference>
<comment type="caution">
    <text evidence="3">The sequence shown here is derived from an EMBL/GenBank/DDBJ whole genome shotgun (WGS) entry which is preliminary data.</text>
</comment>
<dbReference type="InterPro" id="IPR014440">
    <property type="entry name" value="HCCAis_GSTk"/>
</dbReference>
<dbReference type="PIRSF" id="PIRSF006386">
    <property type="entry name" value="HCCAis_GSTk"/>
    <property type="match status" value="1"/>
</dbReference>
<dbReference type="Gene3D" id="3.40.30.10">
    <property type="entry name" value="Glutaredoxin"/>
    <property type="match status" value="1"/>
</dbReference>
<name>A0ABV7L5I2_9PROT</name>
<keyword evidence="1 3" id="KW-0413">Isomerase</keyword>
<dbReference type="EC" id="5.99.1.4" evidence="1"/>
<dbReference type="PANTHER" id="PTHR42943:SF2">
    <property type="entry name" value="GLUTATHIONE S-TRANSFERASE KAPPA 1"/>
    <property type="match status" value="1"/>
</dbReference>
<dbReference type="RefSeq" id="WP_379904351.1">
    <property type="nucleotide sequence ID" value="NZ_JBHRTR010000034.1"/>
</dbReference>
<protein>
    <recommendedName>
        <fullName evidence="1">2-hydroxychromene-2-carboxylate isomerase</fullName>
        <ecNumber evidence="1">5.99.1.4</ecNumber>
    </recommendedName>
</protein>
<comment type="similarity">
    <text evidence="1">Belongs to the GST superfamily. NadH family.</text>
</comment>
<keyword evidence="4" id="KW-1185">Reference proteome</keyword>
<dbReference type="EMBL" id="JBHRTR010000034">
    <property type="protein sequence ID" value="MFC3229804.1"/>
    <property type="molecule type" value="Genomic_DNA"/>
</dbReference>
<evidence type="ECO:0000256" key="1">
    <source>
        <dbReference type="PIRNR" id="PIRNR006386"/>
    </source>
</evidence>
<organism evidence="3 4">
    <name type="scientific">Marinibaculum pumilum</name>
    <dbReference type="NCBI Taxonomy" id="1766165"/>
    <lineage>
        <taxon>Bacteria</taxon>
        <taxon>Pseudomonadati</taxon>
        <taxon>Pseudomonadota</taxon>
        <taxon>Alphaproteobacteria</taxon>
        <taxon>Rhodospirillales</taxon>
        <taxon>Rhodospirillaceae</taxon>
        <taxon>Marinibaculum</taxon>
    </lineage>
</organism>
<reference evidence="4" key="1">
    <citation type="journal article" date="2019" name="Int. J. Syst. Evol. Microbiol.">
        <title>The Global Catalogue of Microorganisms (GCM) 10K type strain sequencing project: providing services to taxonomists for standard genome sequencing and annotation.</title>
        <authorList>
            <consortium name="The Broad Institute Genomics Platform"/>
            <consortium name="The Broad Institute Genome Sequencing Center for Infectious Disease"/>
            <person name="Wu L."/>
            <person name="Ma J."/>
        </authorList>
    </citation>
    <scope>NUCLEOTIDE SEQUENCE [LARGE SCALE GENOMIC DNA]</scope>
    <source>
        <strain evidence="4">KCTC 42964</strain>
    </source>
</reference>
<sequence length="200" mass="22424">MHKLEFFYDLSSPWTYLAASRVEALAEAAGAELVWKPILVGGVFNAVNKEVYETRAAPDHPKYRHMGKDLADCARHYGVAIKFRPSVFPVNSAAAMRGAFYAQDRGMIHRYNMIVGDTYWGRDRDIAQDEVLQEIAAEAGFDTGEFMAAVRDPALKAKLRANTDELIARNGFGSPTMFVDGDDMYFGNDRMFLVEAALRR</sequence>
<dbReference type="InterPro" id="IPR051924">
    <property type="entry name" value="GST_Kappa/NadH"/>
</dbReference>
<dbReference type="InterPro" id="IPR001853">
    <property type="entry name" value="DSBA-like_thioredoxin_dom"/>
</dbReference>
<dbReference type="InterPro" id="IPR036249">
    <property type="entry name" value="Thioredoxin-like_sf"/>
</dbReference>
<accession>A0ABV7L5I2</accession>
<dbReference type="InterPro" id="IPR044087">
    <property type="entry name" value="NahD-like"/>
</dbReference>
<feature type="domain" description="DSBA-like thioredoxin" evidence="2">
    <location>
        <begin position="4"/>
        <end position="198"/>
    </location>
</feature>
<comment type="catalytic activity">
    <reaction evidence="1">
        <text>2-hydroxychromene-2-carboxylate = (3E)-4-(2-hydroxyphenyl)-2-oxobut-3-enoate</text>
        <dbReference type="Rhea" id="RHEA:27401"/>
        <dbReference type="ChEBI" id="CHEBI:59350"/>
        <dbReference type="ChEBI" id="CHEBI:59353"/>
        <dbReference type="EC" id="5.99.1.4"/>
    </reaction>
</comment>
<dbReference type="PANTHER" id="PTHR42943">
    <property type="entry name" value="GLUTATHIONE S-TRANSFERASE KAPPA"/>
    <property type="match status" value="1"/>
</dbReference>
<gene>
    <name evidence="3" type="ORF">ACFOGJ_21320</name>
</gene>
<dbReference type="Pfam" id="PF01323">
    <property type="entry name" value="DSBA"/>
    <property type="match status" value="1"/>
</dbReference>
<evidence type="ECO:0000259" key="2">
    <source>
        <dbReference type="Pfam" id="PF01323"/>
    </source>
</evidence>
<dbReference type="GO" id="GO:0016853">
    <property type="term" value="F:isomerase activity"/>
    <property type="evidence" value="ECO:0007669"/>
    <property type="project" value="UniProtKB-KW"/>
</dbReference>
<dbReference type="Proteomes" id="UP001595528">
    <property type="component" value="Unassembled WGS sequence"/>
</dbReference>